<evidence type="ECO:0000256" key="4">
    <source>
        <dbReference type="ARBA" id="ARBA00022729"/>
    </source>
</evidence>
<dbReference type="OrthoDB" id="958254at2759"/>
<keyword evidence="5" id="KW-0325">Glycoprotein</keyword>
<evidence type="ECO:0000256" key="7">
    <source>
        <dbReference type="SAM" id="SignalP"/>
    </source>
</evidence>
<dbReference type="PANTHER" id="PTHR13234:SF8">
    <property type="entry name" value="GAMMA-INTERFERON-INDUCIBLE LYSOSOMAL THIOL REDUCTASE"/>
    <property type="match status" value="1"/>
</dbReference>
<dbReference type="GO" id="GO:0016671">
    <property type="term" value="F:oxidoreductase activity, acting on a sulfur group of donors, disulfide as acceptor"/>
    <property type="evidence" value="ECO:0007669"/>
    <property type="project" value="InterPro"/>
</dbReference>
<dbReference type="InterPro" id="IPR036249">
    <property type="entry name" value="Thioredoxin-like_sf"/>
</dbReference>
<dbReference type="RefSeq" id="XP_009021136.1">
    <property type="nucleotide sequence ID" value="XM_009022888.1"/>
</dbReference>
<feature type="region of interest" description="Disordered" evidence="6">
    <location>
        <begin position="66"/>
        <end position="94"/>
    </location>
</feature>
<proteinExistence type="inferred from homology"/>
<dbReference type="EMBL" id="KB096864">
    <property type="protein sequence ID" value="ESO00965.1"/>
    <property type="molecule type" value="Genomic_DNA"/>
</dbReference>
<evidence type="ECO:0000256" key="6">
    <source>
        <dbReference type="SAM" id="MobiDB-lite"/>
    </source>
</evidence>
<dbReference type="GO" id="GO:0016491">
    <property type="term" value="F:oxidoreductase activity"/>
    <property type="evidence" value="ECO:0000318"/>
    <property type="project" value="GO_Central"/>
</dbReference>
<keyword evidence="4 7" id="KW-0732">Signal</keyword>
<sequence length="289" mass="32985">MMTVMVPSCCQNIFIFSILVIFSLPSCSSLASSVCQSSRDWCRNRQFARRCQVELQCEKYVWRGSQPPNNEEDGDANNKKNNNVGEDDDENDKHYYGDDDKVVLGFYYETLCPDCKNLFASQLIKTYKDLSSILELDLVPYGNAEEVWNHDRWDFLCQHGPEECHINMIHSCALDIYPFNLTFAFHACTETTKLFLEQCATKYGLDLAALEKCGSSSHGNQLEHMMADKTDNLNPPHQYVPWITINGQHTDSIQEQAERDMVSLVCRAYKGSKKPAACSDGKARRCRKI</sequence>
<accession>T1FN84</accession>
<protein>
    <recommendedName>
        <fullName evidence="11">Saposin A-type domain-containing protein</fullName>
    </recommendedName>
</protein>
<organism evidence="9 10">
    <name type="scientific">Helobdella robusta</name>
    <name type="common">Californian leech</name>
    <dbReference type="NCBI Taxonomy" id="6412"/>
    <lineage>
        <taxon>Eukaryota</taxon>
        <taxon>Metazoa</taxon>
        <taxon>Spiralia</taxon>
        <taxon>Lophotrochozoa</taxon>
        <taxon>Annelida</taxon>
        <taxon>Clitellata</taxon>
        <taxon>Hirudinea</taxon>
        <taxon>Rhynchobdellida</taxon>
        <taxon>Glossiphoniidae</taxon>
        <taxon>Helobdella</taxon>
    </lineage>
</organism>
<evidence type="ECO:0000256" key="2">
    <source>
        <dbReference type="ARBA" id="ARBA00005679"/>
    </source>
</evidence>
<comment type="subcellular location">
    <subcellularLocation>
        <location evidence="1">Secreted</location>
    </subcellularLocation>
</comment>
<feature type="signal peptide" evidence="7">
    <location>
        <begin position="1"/>
        <end position="31"/>
    </location>
</feature>
<evidence type="ECO:0000256" key="5">
    <source>
        <dbReference type="ARBA" id="ARBA00023180"/>
    </source>
</evidence>
<evidence type="ECO:0000313" key="10">
    <source>
        <dbReference type="Proteomes" id="UP000015101"/>
    </source>
</evidence>
<evidence type="ECO:0000313" key="9">
    <source>
        <dbReference type="EnsemblMetazoa" id="HelroP185746"/>
    </source>
</evidence>
<dbReference type="HOGENOM" id="CLU_066886_0_0_1"/>
<feature type="chain" id="PRO_5010980798" description="Saposin A-type domain-containing protein" evidence="7">
    <location>
        <begin position="32"/>
        <end position="289"/>
    </location>
</feature>
<dbReference type="GO" id="GO:0005576">
    <property type="term" value="C:extracellular region"/>
    <property type="evidence" value="ECO:0007669"/>
    <property type="project" value="UniProtKB-SubCell"/>
</dbReference>
<dbReference type="InParanoid" id="T1FN84"/>
<dbReference type="InterPro" id="IPR004911">
    <property type="entry name" value="Interferon-induced_GILT"/>
</dbReference>
<dbReference type="Proteomes" id="UP000015101">
    <property type="component" value="Unassembled WGS sequence"/>
</dbReference>
<keyword evidence="10" id="KW-1185">Reference proteome</keyword>
<reference evidence="10" key="1">
    <citation type="submission" date="2012-12" db="EMBL/GenBank/DDBJ databases">
        <authorList>
            <person name="Hellsten U."/>
            <person name="Grimwood J."/>
            <person name="Chapman J.A."/>
            <person name="Shapiro H."/>
            <person name="Aerts A."/>
            <person name="Otillar R.P."/>
            <person name="Terry A.Y."/>
            <person name="Boore J.L."/>
            <person name="Simakov O."/>
            <person name="Marletaz F."/>
            <person name="Cho S.-J."/>
            <person name="Edsinger-Gonzales E."/>
            <person name="Havlak P."/>
            <person name="Kuo D.-H."/>
            <person name="Larsson T."/>
            <person name="Lv J."/>
            <person name="Arendt D."/>
            <person name="Savage R."/>
            <person name="Osoegawa K."/>
            <person name="de Jong P."/>
            <person name="Lindberg D.R."/>
            <person name="Seaver E.C."/>
            <person name="Weisblat D.A."/>
            <person name="Putnam N.H."/>
            <person name="Grigoriev I.V."/>
            <person name="Rokhsar D.S."/>
        </authorList>
    </citation>
    <scope>NUCLEOTIDE SEQUENCE</scope>
</reference>
<evidence type="ECO:0008006" key="11">
    <source>
        <dbReference type="Google" id="ProtNLM"/>
    </source>
</evidence>
<gene>
    <name evidence="9" type="primary">20210282</name>
    <name evidence="8" type="ORF">HELRODRAFT_185746</name>
</gene>
<dbReference type="CTD" id="20210282"/>
<dbReference type="PANTHER" id="PTHR13234">
    <property type="entry name" value="GAMMA-INTERFERON INDUCIBLE LYSOSOMAL THIOL REDUCTASE GILT"/>
    <property type="match status" value="1"/>
</dbReference>
<dbReference type="AlphaFoldDB" id="T1FN84"/>
<dbReference type="SUPFAM" id="SSF52833">
    <property type="entry name" value="Thioredoxin-like"/>
    <property type="match status" value="1"/>
</dbReference>
<evidence type="ECO:0000313" key="8">
    <source>
        <dbReference type="EMBL" id="ESO00965.1"/>
    </source>
</evidence>
<dbReference type="Gene3D" id="3.40.30.10">
    <property type="entry name" value="Glutaredoxin"/>
    <property type="match status" value="1"/>
</dbReference>
<dbReference type="eggNOG" id="KOG3160">
    <property type="taxonomic scope" value="Eukaryota"/>
</dbReference>
<evidence type="ECO:0000256" key="1">
    <source>
        <dbReference type="ARBA" id="ARBA00004613"/>
    </source>
</evidence>
<keyword evidence="3" id="KW-0964">Secreted</keyword>
<dbReference type="EnsemblMetazoa" id="HelroT185746">
    <property type="protein sequence ID" value="HelroP185746"/>
    <property type="gene ID" value="HelroG185746"/>
</dbReference>
<comment type="similarity">
    <text evidence="2">Belongs to the GILT family.</text>
</comment>
<reference evidence="9" key="3">
    <citation type="submission" date="2015-06" db="UniProtKB">
        <authorList>
            <consortium name="EnsemblMetazoa"/>
        </authorList>
    </citation>
    <scope>IDENTIFICATION</scope>
</reference>
<dbReference type="KEGG" id="hro:HELRODRAFT_185746"/>
<dbReference type="Pfam" id="PF03227">
    <property type="entry name" value="GILT"/>
    <property type="match status" value="1"/>
</dbReference>
<dbReference type="FunCoup" id="T1FN84">
    <property type="interactions" value="27"/>
</dbReference>
<dbReference type="STRING" id="6412.T1FN84"/>
<reference evidence="8 10" key="2">
    <citation type="journal article" date="2013" name="Nature">
        <title>Insights into bilaterian evolution from three spiralian genomes.</title>
        <authorList>
            <person name="Simakov O."/>
            <person name="Marletaz F."/>
            <person name="Cho S.J."/>
            <person name="Edsinger-Gonzales E."/>
            <person name="Havlak P."/>
            <person name="Hellsten U."/>
            <person name="Kuo D.H."/>
            <person name="Larsson T."/>
            <person name="Lv J."/>
            <person name="Arendt D."/>
            <person name="Savage R."/>
            <person name="Osoegawa K."/>
            <person name="de Jong P."/>
            <person name="Grimwood J."/>
            <person name="Chapman J.A."/>
            <person name="Shapiro H."/>
            <person name="Aerts A."/>
            <person name="Otillar R.P."/>
            <person name="Terry A.Y."/>
            <person name="Boore J.L."/>
            <person name="Grigoriev I.V."/>
            <person name="Lindberg D.R."/>
            <person name="Seaver E.C."/>
            <person name="Weisblat D.A."/>
            <person name="Putnam N.H."/>
            <person name="Rokhsar D.S."/>
        </authorList>
    </citation>
    <scope>NUCLEOTIDE SEQUENCE</scope>
</reference>
<name>T1FN84_HELRO</name>
<evidence type="ECO:0000256" key="3">
    <source>
        <dbReference type="ARBA" id="ARBA00022525"/>
    </source>
</evidence>
<dbReference type="EMBL" id="AMQM01005289">
    <property type="status" value="NOT_ANNOTATED_CDS"/>
    <property type="molecule type" value="Genomic_DNA"/>
</dbReference>
<dbReference type="GeneID" id="20210282"/>
<dbReference type="OMA" id="CQLYKGV"/>